<comment type="caution">
    <text evidence="9">The sequence shown here is derived from an EMBL/GenBank/DDBJ whole genome shotgun (WGS) entry which is preliminary data.</text>
</comment>
<evidence type="ECO:0000256" key="6">
    <source>
        <dbReference type="ARBA" id="ARBA00023136"/>
    </source>
</evidence>
<dbReference type="PROSITE" id="PS50928">
    <property type="entry name" value="ABC_TM1"/>
    <property type="match status" value="1"/>
</dbReference>
<evidence type="ECO:0000256" key="3">
    <source>
        <dbReference type="ARBA" id="ARBA00022475"/>
    </source>
</evidence>
<keyword evidence="3" id="KW-1003">Cell membrane</keyword>
<accession>A0A3S0Y142</accession>
<dbReference type="Pfam" id="PF19300">
    <property type="entry name" value="BPD_transp_1_N"/>
    <property type="match status" value="1"/>
</dbReference>
<gene>
    <name evidence="9" type="ORF">ELQ94_10145</name>
</gene>
<feature type="transmembrane region" description="Helical" evidence="7">
    <location>
        <begin position="134"/>
        <end position="163"/>
    </location>
</feature>
<dbReference type="SUPFAM" id="SSF161098">
    <property type="entry name" value="MetI-like"/>
    <property type="match status" value="1"/>
</dbReference>
<dbReference type="InterPro" id="IPR035906">
    <property type="entry name" value="MetI-like_sf"/>
</dbReference>
<dbReference type="AlphaFoldDB" id="A0A3S0Y142"/>
<keyword evidence="10" id="KW-1185">Reference proteome</keyword>
<comment type="similarity">
    <text evidence="7">Belongs to the binding-protein-dependent transport system permease family.</text>
</comment>
<sequence>MLTYLVRRLLAGVVMVWVIATATFFLLNANGTNVARTLLGENATDEQIAAKLAELGLDRDIFTRYVDWLQHAIRGDLGSSWLTFQPVTDALLDRLPVTLSLAVAAVVVTGVVSVLLGVFAAYRGGWIDRAVQIVGIAGFAMPGVWLALILVLAFAITLGWFPATGYVPFARSADGWALALVLPVTAISVSSVASTAQQVRGAMIDTLSQDYVRTLRSRGLPERSIVLKHALRNAAPAGLTVLSLEFISLLGSTVVIERIFALPGIGSMVLDATVGGDSPQVIGVVVMMVLVVVVVNLAIDLLNGWLNPKVRVA</sequence>
<feature type="domain" description="ABC transmembrane type-1" evidence="8">
    <location>
        <begin position="95"/>
        <end position="303"/>
    </location>
</feature>
<feature type="transmembrane region" description="Helical" evidence="7">
    <location>
        <begin position="175"/>
        <end position="193"/>
    </location>
</feature>
<reference evidence="9 10" key="1">
    <citation type="submission" date="2018-12" db="EMBL/GenBank/DDBJ databases">
        <authorList>
            <person name="Li F."/>
        </authorList>
    </citation>
    <scope>NUCLEOTIDE SEQUENCE [LARGE SCALE GENOMIC DNA]</scope>
    <source>
        <strain evidence="9 10">EGI 6500705</strain>
    </source>
</reference>
<keyword evidence="2 7" id="KW-0813">Transport</keyword>
<dbReference type="Proteomes" id="UP000274909">
    <property type="component" value="Unassembled WGS sequence"/>
</dbReference>
<dbReference type="PANTHER" id="PTHR43163">
    <property type="entry name" value="DIPEPTIDE TRANSPORT SYSTEM PERMEASE PROTEIN DPPB-RELATED"/>
    <property type="match status" value="1"/>
</dbReference>
<dbReference type="RefSeq" id="WP_127049706.1">
    <property type="nucleotide sequence ID" value="NZ_RZGZ01000002.1"/>
</dbReference>
<protein>
    <submittedName>
        <fullName evidence="9">ABC transporter permease</fullName>
    </submittedName>
</protein>
<dbReference type="GO" id="GO:0071916">
    <property type="term" value="F:dipeptide transmembrane transporter activity"/>
    <property type="evidence" value="ECO:0007669"/>
    <property type="project" value="TreeGrafter"/>
</dbReference>
<evidence type="ECO:0000313" key="10">
    <source>
        <dbReference type="Proteomes" id="UP000274909"/>
    </source>
</evidence>
<evidence type="ECO:0000256" key="1">
    <source>
        <dbReference type="ARBA" id="ARBA00004651"/>
    </source>
</evidence>
<keyword evidence="6 7" id="KW-0472">Membrane</keyword>
<comment type="subcellular location">
    <subcellularLocation>
        <location evidence="1 7">Cell membrane</location>
        <topology evidence="1 7">Multi-pass membrane protein</topology>
    </subcellularLocation>
</comment>
<evidence type="ECO:0000256" key="2">
    <source>
        <dbReference type="ARBA" id="ARBA00022448"/>
    </source>
</evidence>
<keyword evidence="5 7" id="KW-1133">Transmembrane helix</keyword>
<dbReference type="PANTHER" id="PTHR43163:SF6">
    <property type="entry name" value="DIPEPTIDE TRANSPORT SYSTEM PERMEASE PROTEIN DPPB-RELATED"/>
    <property type="match status" value="1"/>
</dbReference>
<dbReference type="InterPro" id="IPR000515">
    <property type="entry name" value="MetI-like"/>
</dbReference>
<feature type="transmembrane region" description="Helical" evidence="7">
    <location>
        <begin position="281"/>
        <end position="302"/>
    </location>
</feature>
<feature type="transmembrane region" description="Helical" evidence="7">
    <location>
        <begin position="9"/>
        <end position="29"/>
    </location>
</feature>
<name>A0A3S0Y142_9MICO</name>
<feature type="transmembrane region" description="Helical" evidence="7">
    <location>
        <begin position="99"/>
        <end position="122"/>
    </location>
</feature>
<feature type="transmembrane region" description="Helical" evidence="7">
    <location>
        <begin position="237"/>
        <end position="261"/>
    </location>
</feature>
<dbReference type="OrthoDB" id="9778910at2"/>
<evidence type="ECO:0000256" key="7">
    <source>
        <dbReference type="RuleBase" id="RU363032"/>
    </source>
</evidence>
<evidence type="ECO:0000313" key="9">
    <source>
        <dbReference type="EMBL" id="RUR01805.1"/>
    </source>
</evidence>
<proteinExistence type="inferred from homology"/>
<dbReference type="EMBL" id="RZGZ01000002">
    <property type="protein sequence ID" value="RUR01805.1"/>
    <property type="molecule type" value="Genomic_DNA"/>
</dbReference>
<evidence type="ECO:0000256" key="5">
    <source>
        <dbReference type="ARBA" id="ARBA00022989"/>
    </source>
</evidence>
<dbReference type="CDD" id="cd06261">
    <property type="entry name" value="TM_PBP2"/>
    <property type="match status" value="1"/>
</dbReference>
<dbReference type="Gene3D" id="1.10.3720.10">
    <property type="entry name" value="MetI-like"/>
    <property type="match status" value="1"/>
</dbReference>
<keyword evidence="4 7" id="KW-0812">Transmembrane</keyword>
<dbReference type="GO" id="GO:0005886">
    <property type="term" value="C:plasma membrane"/>
    <property type="evidence" value="ECO:0007669"/>
    <property type="project" value="UniProtKB-SubCell"/>
</dbReference>
<organism evidence="9 10">
    <name type="scientific">Labedella endophytica</name>
    <dbReference type="NCBI Taxonomy" id="1523160"/>
    <lineage>
        <taxon>Bacteria</taxon>
        <taxon>Bacillati</taxon>
        <taxon>Actinomycetota</taxon>
        <taxon>Actinomycetes</taxon>
        <taxon>Micrococcales</taxon>
        <taxon>Microbacteriaceae</taxon>
        <taxon>Labedella</taxon>
    </lineage>
</organism>
<evidence type="ECO:0000256" key="4">
    <source>
        <dbReference type="ARBA" id="ARBA00022692"/>
    </source>
</evidence>
<dbReference type="InterPro" id="IPR045621">
    <property type="entry name" value="BPD_transp_1_N"/>
</dbReference>
<dbReference type="Pfam" id="PF00528">
    <property type="entry name" value="BPD_transp_1"/>
    <property type="match status" value="1"/>
</dbReference>
<evidence type="ECO:0000259" key="8">
    <source>
        <dbReference type="PROSITE" id="PS50928"/>
    </source>
</evidence>